<comment type="caution">
    <text evidence="1">The sequence shown here is derived from an EMBL/GenBank/DDBJ whole genome shotgun (WGS) entry which is preliminary data.</text>
</comment>
<sequence>MKIKDEQVWIATPDHPGISRKGPGGALEFDGNRKDQMAVSRFLSGHLKGMTFESGCKVFQTCSKCHLLPASSEHILYCLGLALEDVHESPTLLGLMVS</sequence>
<name>A0A8X6YHS1_9ARAC</name>
<keyword evidence="2" id="KW-1185">Reference proteome</keyword>
<protein>
    <submittedName>
        <fullName evidence="1">Uncharacterized protein</fullName>
    </submittedName>
</protein>
<evidence type="ECO:0000313" key="1">
    <source>
        <dbReference type="EMBL" id="GFY69809.1"/>
    </source>
</evidence>
<organism evidence="1 2">
    <name type="scientific">Trichonephila inaurata madagascariensis</name>
    <dbReference type="NCBI Taxonomy" id="2747483"/>
    <lineage>
        <taxon>Eukaryota</taxon>
        <taxon>Metazoa</taxon>
        <taxon>Ecdysozoa</taxon>
        <taxon>Arthropoda</taxon>
        <taxon>Chelicerata</taxon>
        <taxon>Arachnida</taxon>
        <taxon>Araneae</taxon>
        <taxon>Araneomorphae</taxon>
        <taxon>Entelegynae</taxon>
        <taxon>Araneoidea</taxon>
        <taxon>Nephilidae</taxon>
        <taxon>Trichonephila</taxon>
        <taxon>Trichonephila inaurata</taxon>
    </lineage>
</organism>
<dbReference type="EMBL" id="BMAV01017814">
    <property type="protein sequence ID" value="GFY69809.1"/>
    <property type="molecule type" value="Genomic_DNA"/>
</dbReference>
<reference evidence="1" key="1">
    <citation type="submission" date="2020-08" db="EMBL/GenBank/DDBJ databases">
        <title>Multicomponent nature underlies the extraordinary mechanical properties of spider dragline silk.</title>
        <authorList>
            <person name="Kono N."/>
            <person name="Nakamura H."/>
            <person name="Mori M."/>
            <person name="Yoshida Y."/>
            <person name="Ohtoshi R."/>
            <person name="Malay A.D."/>
            <person name="Moran D.A.P."/>
            <person name="Tomita M."/>
            <person name="Numata K."/>
            <person name="Arakawa K."/>
        </authorList>
    </citation>
    <scope>NUCLEOTIDE SEQUENCE</scope>
</reference>
<evidence type="ECO:0000313" key="2">
    <source>
        <dbReference type="Proteomes" id="UP000886998"/>
    </source>
</evidence>
<dbReference type="Proteomes" id="UP000886998">
    <property type="component" value="Unassembled WGS sequence"/>
</dbReference>
<accession>A0A8X6YHS1</accession>
<dbReference type="OrthoDB" id="8063525at2759"/>
<dbReference type="AlphaFoldDB" id="A0A8X6YHS1"/>
<gene>
    <name evidence="1" type="ORF">TNIN_255211</name>
</gene>
<proteinExistence type="predicted"/>